<dbReference type="InterPro" id="IPR041685">
    <property type="entry name" value="AAA_GajA/Old/RecF-like"/>
</dbReference>
<dbReference type="NCBIfam" id="NF045780">
    <property type="entry name" value="TrlF_fam_ATP"/>
    <property type="match status" value="1"/>
</dbReference>
<evidence type="ECO:0000313" key="3">
    <source>
        <dbReference type="EMBL" id="HAW77051.1"/>
    </source>
</evidence>
<accession>A0A350P6Y4</accession>
<sequence length="1005" mass="113936">MGSVFGKSDRSVTDHSKHSGSLWTRWDLHVHAPTTKLADGFGVSDEAGWRKYVEILEASPVQVFGITDYFSFDSYLTVVEKYRKYVPDGTKVFFPNIEFRLTETVGSDGKCVNTHVLFSNDQKILDENILANFLNSLSTHITRNGVTIKCGALRTEVDFKKATVNLAELKSKLREFFGDEEKYIIITAANNDGLRGVDSKSARSISISDELDKASDGFFGNSKNTSYFLGSSRYEDGSISREKPVFCGSDAHSFADLDRLSGDEPNYEPTWIKAKHTFRGLRQTLFEPEGRVYIGDTPPVLVRQDREATCFISELRVKRIDSYSGENGSWFEDMIIPFNPELTAIIGNKGSGKSAIADIVALLANSRQDAHFSFLTDDAKNRKFRRPGYAENFEGELIWRAGDSVKKRLNDEVDRSKTEAVRYLPQNYFESLTNEIEVNAFRQEIEEVVFSHVEREDRMGASSFRGLEELKTAQSKSDVSELKARLRELNIELVELEKRADPKYLQGLKETLKTKEAEYQALESSKPKAIEKPDIDNEDQRGVTEKIEAAAERLDELRKRGKSVSDNLSTLKLTLQKLTSISETVAALAERVEFEKSELTNRCADVGLDIEQIVKFGTELSGLNAKIKEVSDQISVLNTSTISKFESDLDFDSLVSLPDLRAAYEFVSAVIKELKEALSAPQKRYQNYLLAIGEISTKQAELKGDEADPKPDTIEFLREQISYIENKLIAKISEKREAQKKIARLIFDAKKKVRDFYERMKTSVEERLEVVSSEEFTVTIDASFVLQHSFFEEFFSFVNRNVRGKFRGIGEGERELNEMLSGVDWNDAGSIIEFVDSIVAFIQEYPVAPQVKDIKAFYDFLYSFEYFEARYELRLGGKNLNELSPGEKGLLLLVFYLHLDKDRIPLIIDQPEDNLDNDSIYSVLAKCIREAKKTRQVILVTHNPNLAVGADAEQILHVALEKPNNYKFTYQSGAIEEARISDSVIKILEGSRPAFVQRRLVYDIK</sequence>
<organism evidence="3 4">
    <name type="scientific">Alteromonas australica</name>
    <dbReference type="NCBI Taxonomy" id="589873"/>
    <lineage>
        <taxon>Bacteria</taxon>
        <taxon>Pseudomonadati</taxon>
        <taxon>Pseudomonadota</taxon>
        <taxon>Gammaproteobacteria</taxon>
        <taxon>Alteromonadales</taxon>
        <taxon>Alteromonadaceae</taxon>
        <taxon>Alteromonas/Salinimonas group</taxon>
        <taxon>Alteromonas</taxon>
    </lineage>
</organism>
<evidence type="ECO:0000256" key="1">
    <source>
        <dbReference type="SAM" id="Coils"/>
    </source>
</evidence>
<dbReference type="InterPro" id="IPR027417">
    <property type="entry name" value="P-loop_NTPase"/>
</dbReference>
<comment type="caution">
    <text evidence="3">The sequence shown here is derived from an EMBL/GenBank/DDBJ whole genome shotgun (WGS) entry which is preliminary data.</text>
</comment>
<reference evidence="3 4" key="1">
    <citation type="journal article" date="2018" name="Nat. Biotechnol.">
        <title>A standardized bacterial taxonomy based on genome phylogeny substantially revises the tree of life.</title>
        <authorList>
            <person name="Parks D.H."/>
            <person name="Chuvochina M."/>
            <person name="Waite D.W."/>
            <person name="Rinke C."/>
            <person name="Skarshewski A."/>
            <person name="Chaumeil P.A."/>
            <person name="Hugenholtz P."/>
        </authorList>
    </citation>
    <scope>NUCLEOTIDE SEQUENCE [LARGE SCALE GENOMIC DNA]</scope>
    <source>
        <strain evidence="3">UBA11978</strain>
    </source>
</reference>
<feature type="domain" description="Endonuclease GajA/Old nuclease/RecF-like AAA" evidence="2">
    <location>
        <begin position="331"/>
        <end position="947"/>
    </location>
</feature>
<dbReference type="GO" id="GO:0005524">
    <property type="term" value="F:ATP binding"/>
    <property type="evidence" value="ECO:0007669"/>
    <property type="project" value="InterPro"/>
</dbReference>
<keyword evidence="1" id="KW-0175">Coiled coil</keyword>
<dbReference type="Proteomes" id="UP000263517">
    <property type="component" value="Unassembled WGS sequence"/>
</dbReference>
<evidence type="ECO:0000313" key="4">
    <source>
        <dbReference type="Proteomes" id="UP000263517"/>
    </source>
</evidence>
<protein>
    <recommendedName>
        <fullName evidence="2">Endonuclease GajA/Old nuclease/RecF-like AAA domain-containing protein</fullName>
    </recommendedName>
</protein>
<dbReference type="InterPro" id="IPR054787">
    <property type="entry name" value="TrlF_ATPase"/>
</dbReference>
<dbReference type="SUPFAM" id="SSF52540">
    <property type="entry name" value="P-loop containing nucleoside triphosphate hydrolases"/>
    <property type="match status" value="2"/>
</dbReference>
<dbReference type="EMBL" id="DNAN01000530">
    <property type="protein sequence ID" value="HAW77051.1"/>
    <property type="molecule type" value="Genomic_DNA"/>
</dbReference>
<dbReference type="Gene3D" id="3.40.50.300">
    <property type="entry name" value="P-loop containing nucleotide triphosphate hydrolases"/>
    <property type="match status" value="2"/>
</dbReference>
<proteinExistence type="predicted"/>
<feature type="coiled-coil region" evidence="1">
    <location>
        <begin position="472"/>
        <end position="567"/>
    </location>
</feature>
<gene>
    <name evidence="3" type="ORF">DCW74_15105</name>
</gene>
<dbReference type="AlphaFoldDB" id="A0A350P6Y4"/>
<dbReference type="GO" id="GO:0016887">
    <property type="term" value="F:ATP hydrolysis activity"/>
    <property type="evidence" value="ECO:0007669"/>
    <property type="project" value="InterPro"/>
</dbReference>
<name>A0A350P6Y4_9ALTE</name>
<evidence type="ECO:0000259" key="2">
    <source>
        <dbReference type="Pfam" id="PF13175"/>
    </source>
</evidence>
<dbReference type="Pfam" id="PF13175">
    <property type="entry name" value="AAA_15"/>
    <property type="match status" value="1"/>
</dbReference>